<feature type="transmembrane region" description="Helical" evidence="1">
    <location>
        <begin position="75"/>
        <end position="93"/>
    </location>
</feature>
<dbReference type="AlphaFoldDB" id="A0A1I8A6Q5"/>
<keyword evidence="2" id="KW-1185">Reference proteome</keyword>
<evidence type="ECO:0000256" key="1">
    <source>
        <dbReference type="SAM" id="Phobius"/>
    </source>
</evidence>
<feature type="transmembrane region" description="Helical" evidence="1">
    <location>
        <begin position="44"/>
        <end position="63"/>
    </location>
</feature>
<feature type="transmembrane region" description="Helical" evidence="1">
    <location>
        <begin position="128"/>
        <end position="146"/>
    </location>
</feature>
<accession>A0A1I8A6Q5</accession>
<evidence type="ECO:0000313" key="2">
    <source>
        <dbReference type="Proteomes" id="UP000095287"/>
    </source>
</evidence>
<keyword evidence="1" id="KW-0472">Membrane</keyword>
<evidence type="ECO:0000313" key="3">
    <source>
        <dbReference type="WBParaSite" id="L893_g33246.t1"/>
    </source>
</evidence>
<sequence>MQCRANRISYRAVVRLIVTHDSSRLEKMALNTAYVQTSRGICKIISIIIAFVICSILCANWYGGHSCFGDGRLGFVSGLNFVIVIINIVVFVLNLFNERLYVLVGTVLFAIAAGIMIWFLIADGHGKGWIVGTTVGMVGIASLFLWDLKMLRGEASNTHLPV</sequence>
<dbReference type="WBParaSite" id="L893_g33246.t1">
    <property type="protein sequence ID" value="L893_g33246.t1"/>
    <property type="gene ID" value="L893_g33246"/>
</dbReference>
<proteinExistence type="predicted"/>
<feature type="transmembrane region" description="Helical" evidence="1">
    <location>
        <begin position="100"/>
        <end position="122"/>
    </location>
</feature>
<dbReference type="Proteomes" id="UP000095287">
    <property type="component" value="Unplaced"/>
</dbReference>
<reference evidence="3" key="1">
    <citation type="submission" date="2016-11" db="UniProtKB">
        <authorList>
            <consortium name="WormBaseParasite"/>
        </authorList>
    </citation>
    <scope>IDENTIFICATION</scope>
</reference>
<name>A0A1I8A6Q5_9BILA</name>
<keyword evidence="1" id="KW-1133">Transmembrane helix</keyword>
<organism evidence="2 3">
    <name type="scientific">Steinernema glaseri</name>
    <dbReference type="NCBI Taxonomy" id="37863"/>
    <lineage>
        <taxon>Eukaryota</taxon>
        <taxon>Metazoa</taxon>
        <taxon>Ecdysozoa</taxon>
        <taxon>Nematoda</taxon>
        <taxon>Chromadorea</taxon>
        <taxon>Rhabditida</taxon>
        <taxon>Tylenchina</taxon>
        <taxon>Panagrolaimomorpha</taxon>
        <taxon>Strongyloidoidea</taxon>
        <taxon>Steinernematidae</taxon>
        <taxon>Steinernema</taxon>
    </lineage>
</organism>
<protein>
    <submittedName>
        <fullName evidence="3">MARVEL domain-containing protein</fullName>
    </submittedName>
</protein>
<keyword evidence="1" id="KW-0812">Transmembrane</keyword>